<evidence type="ECO:0000313" key="1">
    <source>
        <dbReference type="EMBL" id="RVE73569.1"/>
    </source>
</evidence>
<evidence type="ECO:0000313" key="2">
    <source>
        <dbReference type="Proteomes" id="UP000283210"/>
    </source>
</evidence>
<proteinExistence type="predicted"/>
<reference evidence="1 2" key="2">
    <citation type="submission" date="2019-01" db="EMBL/GenBank/DDBJ databases">
        <title>A chromosome length genome reference of the Java medaka (oryzias javanicus).</title>
        <authorList>
            <person name="Herpin A."/>
            <person name="Takehana Y."/>
            <person name="Naruse K."/>
            <person name="Ansai S."/>
            <person name="Kawaguchi M."/>
        </authorList>
    </citation>
    <scope>NUCLEOTIDE SEQUENCE [LARGE SCALE GENOMIC DNA]</scope>
    <source>
        <strain evidence="1">RS831</strain>
        <tissue evidence="1">Whole body</tissue>
    </source>
</reference>
<sequence length="216" mass="23568">MPEAAQKNDSAISADTTSLWLTRRFPFYSCPLAGPAHNVTHSNSSRGAERQRPWLVARSLPSRGSTGARRQGEPSVGIFFFISTCMTGTAEPSRRILAMWTDVGKLVLLHLLLLELRVAKGEGCEGGIVCHVAPGMVDCQRDQVVRHLRRTCDITARWSALCFLISGGTRGTIGGRKALWCLMGLKAARAGMRFSNCNVGLLRSSCSMNVKYNLLS</sequence>
<gene>
    <name evidence="1" type="ORF">OJAV_G00032560</name>
</gene>
<dbReference type="Proteomes" id="UP000283210">
    <property type="component" value="Chromosome 4"/>
</dbReference>
<dbReference type="EMBL" id="CM012440">
    <property type="protein sequence ID" value="RVE73569.1"/>
    <property type="molecule type" value="Genomic_DNA"/>
</dbReference>
<dbReference type="AlphaFoldDB" id="A0A437DEX7"/>
<protein>
    <submittedName>
        <fullName evidence="1">Uncharacterized protein</fullName>
    </submittedName>
</protein>
<keyword evidence="2" id="KW-1185">Reference proteome</keyword>
<name>A0A437DEX7_ORYJA</name>
<organism evidence="1 2">
    <name type="scientific">Oryzias javanicus</name>
    <name type="common">Javanese ricefish</name>
    <name type="synonym">Aplocheilus javanicus</name>
    <dbReference type="NCBI Taxonomy" id="123683"/>
    <lineage>
        <taxon>Eukaryota</taxon>
        <taxon>Metazoa</taxon>
        <taxon>Chordata</taxon>
        <taxon>Craniata</taxon>
        <taxon>Vertebrata</taxon>
        <taxon>Euteleostomi</taxon>
        <taxon>Actinopterygii</taxon>
        <taxon>Neopterygii</taxon>
        <taxon>Teleostei</taxon>
        <taxon>Neoteleostei</taxon>
        <taxon>Acanthomorphata</taxon>
        <taxon>Ovalentaria</taxon>
        <taxon>Atherinomorphae</taxon>
        <taxon>Beloniformes</taxon>
        <taxon>Adrianichthyidae</taxon>
        <taxon>Oryziinae</taxon>
        <taxon>Oryzias</taxon>
    </lineage>
</organism>
<reference evidence="1 2" key="1">
    <citation type="submission" date="2018-11" db="EMBL/GenBank/DDBJ databases">
        <authorList>
            <person name="Lopez-Roques C."/>
            <person name="Donnadieu C."/>
            <person name="Bouchez O."/>
            <person name="Klopp C."/>
            <person name="Cabau C."/>
            <person name="Zahm M."/>
        </authorList>
    </citation>
    <scope>NUCLEOTIDE SEQUENCE [LARGE SCALE GENOMIC DNA]</scope>
    <source>
        <strain evidence="1">RS831</strain>
        <tissue evidence="1">Whole body</tissue>
    </source>
</reference>
<accession>A0A437DEX7</accession>